<keyword evidence="1" id="KW-1133">Transmembrane helix</keyword>
<evidence type="ECO:0000256" key="1">
    <source>
        <dbReference type="SAM" id="Phobius"/>
    </source>
</evidence>
<sequence>MAGQSAFAGLLASLMGAAMGVIVVLVLGGVAG</sequence>
<comment type="caution">
    <text evidence="2">The sequence shown here is derived from an EMBL/GenBank/DDBJ whole genome shotgun (WGS) entry which is preliminary data.</text>
</comment>
<protein>
    <submittedName>
        <fullName evidence="2">Uncharacterized protein</fullName>
    </submittedName>
</protein>
<accession>T0IJ89</accession>
<keyword evidence="1" id="KW-0812">Transmembrane</keyword>
<reference evidence="2 3" key="1">
    <citation type="journal article" date="2013" name="Genome Announc.">
        <title>Genome Sequence of Novosphingobium lindaniclasticum LE124T, Isolated from a Hexachlorocyclohexane Dumpsite.</title>
        <authorList>
            <person name="Saxena A."/>
            <person name="Nayyar N."/>
            <person name="Sangwan N."/>
            <person name="Kumari R."/>
            <person name="Khurana J.P."/>
            <person name="Lal R."/>
        </authorList>
    </citation>
    <scope>NUCLEOTIDE SEQUENCE [LARGE SCALE GENOMIC DNA]</scope>
    <source>
        <strain evidence="2 3">LE124</strain>
    </source>
</reference>
<keyword evidence="1" id="KW-0472">Membrane</keyword>
<dbReference type="Proteomes" id="UP000015527">
    <property type="component" value="Unassembled WGS sequence"/>
</dbReference>
<gene>
    <name evidence="2" type="ORF">L284_19180</name>
</gene>
<dbReference type="EMBL" id="ATHL01000127">
    <property type="protein sequence ID" value="EQB09724.1"/>
    <property type="molecule type" value="Genomic_DNA"/>
</dbReference>
<name>T0IJ89_9SPHN</name>
<evidence type="ECO:0000313" key="2">
    <source>
        <dbReference type="EMBL" id="EQB09724.1"/>
    </source>
</evidence>
<dbReference type="AlphaFoldDB" id="T0IJ89"/>
<keyword evidence="3" id="KW-1185">Reference proteome</keyword>
<proteinExistence type="predicted"/>
<feature type="transmembrane region" description="Helical" evidence="1">
    <location>
        <begin position="6"/>
        <end position="31"/>
    </location>
</feature>
<organism evidence="2 3">
    <name type="scientific">Novosphingobium lindaniclasticum LE124</name>
    <dbReference type="NCBI Taxonomy" id="1096930"/>
    <lineage>
        <taxon>Bacteria</taxon>
        <taxon>Pseudomonadati</taxon>
        <taxon>Pseudomonadota</taxon>
        <taxon>Alphaproteobacteria</taxon>
        <taxon>Sphingomonadales</taxon>
        <taxon>Sphingomonadaceae</taxon>
        <taxon>Novosphingobium</taxon>
    </lineage>
</organism>
<evidence type="ECO:0000313" key="3">
    <source>
        <dbReference type="Proteomes" id="UP000015527"/>
    </source>
</evidence>